<dbReference type="EMBL" id="CP015079">
    <property type="protein sequence ID" value="ANH39096.1"/>
    <property type="molecule type" value="Genomic_DNA"/>
</dbReference>
<organism evidence="2 3">
    <name type="scientific">Nocardioides dokdonensis FR1436</name>
    <dbReference type="NCBI Taxonomy" id="1300347"/>
    <lineage>
        <taxon>Bacteria</taxon>
        <taxon>Bacillati</taxon>
        <taxon>Actinomycetota</taxon>
        <taxon>Actinomycetes</taxon>
        <taxon>Propionibacteriales</taxon>
        <taxon>Nocardioidaceae</taxon>
        <taxon>Nocardioides</taxon>
    </lineage>
</organism>
<reference evidence="2 3" key="1">
    <citation type="submission" date="2016-03" db="EMBL/GenBank/DDBJ databases">
        <title>Complete genome sequence of a soil Actinobacterium, Nocardioides dokdonensis FR1436.</title>
        <authorList>
            <person name="Kwon S.-K."/>
            <person name="Kim K."/>
            <person name="Kim J.F."/>
        </authorList>
    </citation>
    <scope>NUCLEOTIDE SEQUENCE [LARGE SCALE GENOMIC DNA]</scope>
    <source>
        <strain evidence="2 3">FR1436</strain>
    </source>
</reference>
<dbReference type="KEGG" id="ndk:I601_2680"/>
<keyword evidence="3" id="KW-1185">Reference proteome</keyword>
<sequence>MNEDHRPGEGDGAGQGGPGDVGSLAEEAAKLFGALSGWAQDQAPDLGADGDLGDLGSHLAGLAAHAVDAATQVQAHLSEALEDNLATDDPECRWCPVCRTVHAARLLSPEVKAHLGSAASSLVQAAASLMATPPPSGRRRDVETIDLDDDPEDTP</sequence>
<dbReference type="OrthoDB" id="5244810at2"/>
<dbReference type="RefSeq" id="WP_068110515.1">
    <property type="nucleotide sequence ID" value="NZ_CP015079.1"/>
</dbReference>
<evidence type="ECO:0000313" key="3">
    <source>
        <dbReference type="Proteomes" id="UP000077868"/>
    </source>
</evidence>
<gene>
    <name evidence="2" type="ORF">I601_2680</name>
</gene>
<dbReference type="Proteomes" id="UP000077868">
    <property type="component" value="Chromosome"/>
</dbReference>
<dbReference type="AlphaFoldDB" id="A0A1A9GLX8"/>
<feature type="compositionally biased region" description="Acidic residues" evidence="1">
    <location>
        <begin position="144"/>
        <end position="155"/>
    </location>
</feature>
<dbReference type="STRING" id="1300347.I601_2680"/>
<evidence type="ECO:0000313" key="2">
    <source>
        <dbReference type="EMBL" id="ANH39096.1"/>
    </source>
</evidence>
<feature type="compositionally biased region" description="Gly residues" evidence="1">
    <location>
        <begin position="10"/>
        <end position="20"/>
    </location>
</feature>
<dbReference type="PATRIC" id="fig|1300347.3.peg.2674"/>
<evidence type="ECO:0000256" key="1">
    <source>
        <dbReference type="SAM" id="MobiDB-lite"/>
    </source>
</evidence>
<accession>A0A1A9GLX8</accession>
<feature type="region of interest" description="Disordered" evidence="1">
    <location>
        <begin position="130"/>
        <end position="155"/>
    </location>
</feature>
<proteinExistence type="predicted"/>
<name>A0A1A9GLX8_9ACTN</name>
<protein>
    <submittedName>
        <fullName evidence="2">Uncharacterized protein</fullName>
    </submittedName>
</protein>
<feature type="region of interest" description="Disordered" evidence="1">
    <location>
        <begin position="1"/>
        <end position="23"/>
    </location>
</feature>